<dbReference type="Proteomes" id="UP000494102">
    <property type="component" value="Unassembled WGS sequence"/>
</dbReference>
<accession>A0A6J5KHF4</accession>
<dbReference type="EMBL" id="CADILN010000014">
    <property type="protein sequence ID" value="CAB4052365.1"/>
    <property type="molecule type" value="Genomic_DNA"/>
</dbReference>
<sequence length="88" mass="10359">MKEREEQQRLFDQDGNARERLVVWIRRRMDEYGITIEALAESIEADANAKRAVMYRDAFGNTWDGHGDKPDWLARAIYAGQNIDHFRC</sequence>
<dbReference type="SUPFAM" id="SSF81273">
    <property type="entry name" value="H-NS histone-like proteins"/>
    <property type="match status" value="1"/>
</dbReference>
<gene>
    <name evidence="2" type="ORF">LMG22037_04448</name>
    <name evidence="3" type="ORF">LMG9964_06055</name>
</gene>
<proteinExistence type="predicted"/>
<evidence type="ECO:0000313" key="4">
    <source>
        <dbReference type="Proteomes" id="UP000494102"/>
    </source>
</evidence>
<dbReference type="Pfam" id="PF00816">
    <property type="entry name" value="Histone_HNS"/>
    <property type="match status" value="1"/>
</dbReference>
<dbReference type="EMBL" id="CADIKB010000025">
    <property type="protein sequence ID" value="CAB3717163.1"/>
    <property type="molecule type" value="Genomic_DNA"/>
</dbReference>
<dbReference type="Proteomes" id="UP000494249">
    <property type="component" value="Unassembled WGS sequence"/>
</dbReference>
<feature type="domain" description="DNA-binding protein H-NS-like C-terminal" evidence="1">
    <location>
        <begin position="54"/>
        <end position="87"/>
    </location>
</feature>
<dbReference type="InterPro" id="IPR027444">
    <property type="entry name" value="H-NS_C_dom"/>
</dbReference>
<protein>
    <recommendedName>
        <fullName evidence="1">DNA-binding protein H-NS-like C-terminal domain-containing protein</fullName>
    </recommendedName>
</protein>
<evidence type="ECO:0000313" key="5">
    <source>
        <dbReference type="Proteomes" id="UP000494249"/>
    </source>
</evidence>
<evidence type="ECO:0000259" key="1">
    <source>
        <dbReference type="Pfam" id="PF00816"/>
    </source>
</evidence>
<dbReference type="GO" id="GO:0003677">
    <property type="term" value="F:DNA binding"/>
    <property type="evidence" value="ECO:0007669"/>
    <property type="project" value="InterPro"/>
</dbReference>
<dbReference type="GeneID" id="27800338"/>
<dbReference type="AlphaFoldDB" id="A0A6J5KHF4"/>
<reference evidence="4 5" key="1">
    <citation type="submission" date="2020-04" db="EMBL/GenBank/DDBJ databases">
        <authorList>
            <person name="De Canck E."/>
        </authorList>
    </citation>
    <scope>NUCLEOTIDE SEQUENCE [LARGE SCALE GENOMIC DNA]</scope>
    <source>
        <strain evidence="2 5">LMG 22037</strain>
        <strain evidence="3 4">LMG 9964</strain>
    </source>
</reference>
<evidence type="ECO:0000313" key="3">
    <source>
        <dbReference type="EMBL" id="CAB4052365.1"/>
    </source>
</evidence>
<dbReference type="RefSeq" id="WP_014972854.1">
    <property type="nucleotide sequence ID" value="NZ_CADFGL010000023.1"/>
</dbReference>
<name>A0A6J5KHF4_9BURK</name>
<dbReference type="InterPro" id="IPR037150">
    <property type="entry name" value="H-NS_C_dom_sf"/>
</dbReference>
<evidence type="ECO:0000313" key="2">
    <source>
        <dbReference type="EMBL" id="CAB3717163.1"/>
    </source>
</evidence>
<organism evidence="3 4">
    <name type="scientific">Paraburkholderia phenoliruptrix</name>
    <dbReference type="NCBI Taxonomy" id="252970"/>
    <lineage>
        <taxon>Bacteria</taxon>
        <taxon>Pseudomonadati</taxon>
        <taxon>Pseudomonadota</taxon>
        <taxon>Betaproteobacteria</taxon>
        <taxon>Burkholderiales</taxon>
        <taxon>Burkholderiaceae</taxon>
        <taxon>Paraburkholderia</taxon>
    </lineage>
</organism>
<dbReference type="Gene3D" id="4.10.430.10">
    <property type="entry name" value="Histone-like protein H-NS, C-terminal domain"/>
    <property type="match status" value="1"/>
</dbReference>